<keyword evidence="9" id="KW-0012">Acyltransferase</keyword>
<dbReference type="SUPFAM" id="SSF56204">
    <property type="entry name" value="Hect, E3 ligase catalytic domain"/>
    <property type="match status" value="1"/>
</dbReference>
<dbReference type="Gene3D" id="3.30.2160.10">
    <property type="entry name" value="Hect, E3 ligase catalytic domain"/>
    <property type="match status" value="1"/>
</dbReference>
<evidence type="ECO:0000256" key="5">
    <source>
        <dbReference type="ARBA" id="ARBA00022786"/>
    </source>
</evidence>
<evidence type="ECO:0000259" key="8">
    <source>
        <dbReference type="PROSITE" id="PS50237"/>
    </source>
</evidence>
<dbReference type="InterPro" id="IPR057948">
    <property type="entry name" value="TPR_TRIP12_N"/>
</dbReference>
<comment type="caution">
    <text evidence="9">The sequence shown here is derived from an EMBL/GenBank/DDBJ whole genome shotgun (WGS) entry which is preliminary data.</text>
</comment>
<feature type="domain" description="HECT" evidence="8">
    <location>
        <begin position="2172"/>
        <end position="2544"/>
    </location>
</feature>
<feature type="compositionally biased region" description="Acidic residues" evidence="7">
    <location>
        <begin position="428"/>
        <end position="441"/>
    </location>
</feature>
<evidence type="ECO:0000256" key="7">
    <source>
        <dbReference type="SAM" id="MobiDB-lite"/>
    </source>
</evidence>
<dbReference type="SMART" id="SM00119">
    <property type="entry name" value="HECTc"/>
    <property type="match status" value="1"/>
</dbReference>
<evidence type="ECO:0000256" key="3">
    <source>
        <dbReference type="ARBA" id="ARBA00012485"/>
    </source>
</evidence>
<feature type="compositionally biased region" description="Polar residues" evidence="7">
    <location>
        <begin position="1098"/>
        <end position="1110"/>
    </location>
</feature>
<dbReference type="EC" id="2.3.2.26" evidence="3"/>
<dbReference type="InterPro" id="IPR011989">
    <property type="entry name" value="ARM-like"/>
</dbReference>
<dbReference type="SUPFAM" id="SSF48371">
    <property type="entry name" value="ARM repeat"/>
    <property type="match status" value="1"/>
</dbReference>
<proteinExistence type="inferred from homology"/>
<feature type="compositionally biased region" description="Low complexity" evidence="7">
    <location>
        <begin position="249"/>
        <end position="262"/>
    </location>
</feature>
<dbReference type="InterPro" id="IPR035983">
    <property type="entry name" value="Hect_E3_ubiquitin_ligase"/>
</dbReference>
<feature type="compositionally biased region" description="Low complexity" evidence="7">
    <location>
        <begin position="500"/>
        <end position="509"/>
    </location>
</feature>
<dbReference type="Proteomes" id="UP001150538">
    <property type="component" value="Unassembled WGS sequence"/>
</dbReference>
<reference evidence="9" key="1">
    <citation type="submission" date="2022-07" db="EMBL/GenBank/DDBJ databases">
        <title>Phylogenomic reconstructions and comparative analyses of Kickxellomycotina fungi.</title>
        <authorList>
            <person name="Reynolds N.K."/>
            <person name="Stajich J.E."/>
            <person name="Barry K."/>
            <person name="Grigoriev I.V."/>
            <person name="Crous P."/>
            <person name="Smith M.E."/>
        </authorList>
    </citation>
    <scope>NUCLEOTIDE SEQUENCE</scope>
    <source>
        <strain evidence="9">NBRC 100468</strain>
    </source>
</reference>
<feature type="compositionally biased region" description="Polar residues" evidence="7">
    <location>
        <begin position="46"/>
        <end position="64"/>
    </location>
</feature>
<dbReference type="Gene3D" id="3.90.1750.10">
    <property type="entry name" value="Hect, E3 ligase catalytic domains"/>
    <property type="match status" value="1"/>
</dbReference>
<feature type="compositionally biased region" description="Basic and acidic residues" evidence="7">
    <location>
        <begin position="323"/>
        <end position="338"/>
    </location>
</feature>
<evidence type="ECO:0000313" key="10">
    <source>
        <dbReference type="Proteomes" id="UP001150538"/>
    </source>
</evidence>
<feature type="compositionally biased region" description="Low complexity" evidence="7">
    <location>
        <begin position="586"/>
        <end position="597"/>
    </location>
</feature>
<evidence type="ECO:0000313" key="9">
    <source>
        <dbReference type="EMBL" id="KAJ1918065.1"/>
    </source>
</evidence>
<comment type="similarity">
    <text evidence="2">Belongs to the UPL family. K-HECT subfamily.</text>
</comment>
<dbReference type="PANTHER" id="PTHR45670:SF1">
    <property type="entry name" value="E3 UBIQUITIN-PROTEIN LIGASE HECTD1"/>
    <property type="match status" value="1"/>
</dbReference>
<feature type="compositionally biased region" description="Low complexity" evidence="7">
    <location>
        <begin position="69"/>
        <end position="86"/>
    </location>
</feature>
<feature type="compositionally biased region" description="Polar residues" evidence="7">
    <location>
        <begin position="193"/>
        <end position="206"/>
    </location>
</feature>
<dbReference type="GO" id="GO:0043161">
    <property type="term" value="P:proteasome-mediated ubiquitin-dependent protein catabolic process"/>
    <property type="evidence" value="ECO:0007669"/>
    <property type="project" value="TreeGrafter"/>
</dbReference>
<gene>
    <name evidence="9" type="primary">UFD4</name>
    <name evidence="9" type="ORF">H4219_002845</name>
</gene>
<dbReference type="InterPro" id="IPR045322">
    <property type="entry name" value="HECTD1/TRIP12-like"/>
</dbReference>
<evidence type="ECO:0000256" key="4">
    <source>
        <dbReference type="ARBA" id="ARBA00022679"/>
    </source>
</evidence>
<feature type="region of interest" description="Disordered" evidence="7">
    <location>
        <begin position="26"/>
        <end position="441"/>
    </location>
</feature>
<dbReference type="Pfam" id="PF00632">
    <property type="entry name" value="HECT"/>
    <property type="match status" value="1"/>
</dbReference>
<feature type="region of interest" description="Disordered" evidence="7">
    <location>
        <begin position="1796"/>
        <end position="1815"/>
    </location>
</feature>
<keyword evidence="4 9" id="KW-0808">Transferase</keyword>
<dbReference type="PANTHER" id="PTHR45670">
    <property type="entry name" value="E3 UBIQUITIN-PROTEIN LIGASE TRIP12"/>
    <property type="match status" value="1"/>
</dbReference>
<keyword evidence="5 6" id="KW-0833">Ubl conjugation pathway</keyword>
<organism evidence="9 10">
    <name type="scientific">Mycoemilia scoparia</name>
    <dbReference type="NCBI Taxonomy" id="417184"/>
    <lineage>
        <taxon>Eukaryota</taxon>
        <taxon>Fungi</taxon>
        <taxon>Fungi incertae sedis</taxon>
        <taxon>Zoopagomycota</taxon>
        <taxon>Kickxellomycotina</taxon>
        <taxon>Kickxellomycetes</taxon>
        <taxon>Kickxellales</taxon>
        <taxon>Kickxellaceae</taxon>
        <taxon>Mycoemilia</taxon>
    </lineage>
</organism>
<feature type="compositionally biased region" description="Polar residues" evidence="7">
    <location>
        <begin position="234"/>
        <end position="248"/>
    </location>
</feature>
<feature type="region of interest" description="Disordered" evidence="7">
    <location>
        <begin position="1621"/>
        <end position="1771"/>
    </location>
</feature>
<dbReference type="PROSITE" id="PS50237">
    <property type="entry name" value="HECT"/>
    <property type="match status" value="1"/>
</dbReference>
<dbReference type="EMBL" id="JANBPU010000054">
    <property type="protein sequence ID" value="KAJ1918065.1"/>
    <property type="molecule type" value="Genomic_DNA"/>
</dbReference>
<feature type="compositionally biased region" description="Polar residues" evidence="7">
    <location>
        <begin position="342"/>
        <end position="359"/>
    </location>
</feature>
<feature type="active site" description="Glycyl thioester intermediate" evidence="6">
    <location>
        <position position="2511"/>
    </location>
</feature>
<dbReference type="GO" id="GO:0000209">
    <property type="term" value="P:protein polyubiquitination"/>
    <property type="evidence" value="ECO:0007669"/>
    <property type="project" value="TreeGrafter"/>
</dbReference>
<protein>
    <recommendedName>
        <fullName evidence="3">HECT-type E3 ubiquitin transferase</fullName>
        <ecNumber evidence="3">2.3.2.26</ecNumber>
    </recommendedName>
</protein>
<feature type="region of interest" description="Disordered" evidence="7">
    <location>
        <begin position="1249"/>
        <end position="1278"/>
    </location>
</feature>
<dbReference type="Pfam" id="PF25579">
    <property type="entry name" value="TPR_TRIP12_N"/>
    <property type="match status" value="1"/>
</dbReference>
<dbReference type="Gene3D" id="3.30.2410.10">
    <property type="entry name" value="Hect, E3 ligase catalytic domain"/>
    <property type="match status" value="1"/>
</dbReference>
<feature type="compositionally biased region" description="Polar residues" evidence="7">
    <location>
        <begin position="104"/>
        <end position="118"/>
    </location>
</feature>
<comment type="catalytic activity">
    <reaction evidence="1">
        <text>S-ubiquitinyl-[E2 ubiquitin-conjugating enzyme]-L-cysteine + [acceptor protein]-L-lysine = [E2 ubiquitin-conjugating enzyme]-L-cysteine + N(6)-ubiquitinyl-[acceptor protein]-L-lysine.</text>
        <dbReference type="EC" id="2.3.2.26"/>
    </reaction>
</comment>
<feature type="compositionally biased region" description="Low complexity" evidence="7">
    <location>
        <begin position="129"/>
        <end position="140"/>
    </location>
</feature>
<feature type="region of interest" description="Disordered" evidence="7">
    <location>
        <begin position="2148"/>
        <end position="2172"/>
    </location>
</feature>
<feature type="compositionally biased region" description="Basic residues" evidence="7">
    <location>
        <begin position="598"/>
        <end position="607"/>
    </location>
</feature>
<dbReference type="Gene3D" id="1.25.10.10">
    <property type="entry name" value="Leucine-rich Repeat Variant"/>
    <property type="match status" value="1"/>
</dbReference>
<evidence type="ECO:0000256" key="2">
    <source>
        <dbReference type="ARBA" id="ARBA00006331"/>
    </source>
</evidence>
<feature type="compositionally biased region" description="Basic and acidic residues" evidence="7">
    <location>
        <begin position="468"/>
        <end position="480"/>
    </location>
</feature>
<feature type="compositionally biased region" description="Low complexity" evidence="7">
    <location>
        <begin position="1086"/>
        <end position="1097"/>
    </location>
</feature>
<evidence type="ECO:0000256" key="1">
    <source>
        <dbReference type="ARBA" id="ARBA00000885"/>
    </source>
</evidence>
<feature type="compositionally biased region" description="Acidic residues" evidence="7">
    <location>
        <begin position="541"/>
        <end position="555"/>
    </location>
</feature>
<sequence>MIQLFMMVPLEFLIEYFNVPPSNKLKRKLDHSGSKPTGKTTSTSKQRSLAKSSSKQPSTVASADNSKDISPAAVATSTTTTIPSTTKGVAEQDSKQPARRRRSTSQNILSQVSISSNSKGKDHEKKKASTLGAAITTTTALDKGKSIATRGASQERQRQQLPRPKSAGGGNRKQKAAEKASAVKPVTPEKRSATQVSSSGGVQSLEPNKRSKSLSPSLSSSARRKTRGTAKPVTRSSTRGALNSVTGPSTTTNKNSSSNKNSRGSRKSKRMSATPPSNSPSKLGNEDHGPAKQAASPLDEQQRVGLTETTPLRKPSRNPRGSARRDTANNTHTSKDEAVATPTKSLSSRGGHIGNTSIGKQRRRSKGSLTKSPRNESLMVPTTPTNKIASLAQTDSPAPLPFVEVGSATRGNSFYPPSGNPELAMEGIIDEVTDSEIDDDIDDDSHVFLNLADFDADDDVIDSDIGDDDSHHHKENDLDLNHPNPFSILDSSHANESDSDSNSGSGSEDSLGRSSPPPPPPIGRNILESDDSESVAHNDNSDEYLDVEETGDNEVDATKTTTGEPAAETSTTGDTGDDGSSRRNKQQQQQQQASRSSSRGRRGKKQQSRNPSQRPSREQSTSRRGYPRHSRSDRRILDQISQLERRGRDDADSDDDDDVDEDEDVSRRNNRFEEFLDAADRFGGLPFGQDLSSWGLGSGLLDIFGQRFRGNSGNGGRFYDSLTQIRKYDEPTFQLIALQDLAVELSLATEDSLSGSWSSLIQLSRELINILKGSSGDYGELTGMIEENPEVMLLACRCLSNILEAFPSVTGVLVREGLPQVLVAKLMEIHYIELAEQALSTLEALSRTHPRDVCLSNGMMASIQYIDFFATFTQRAAITCAANCAEKVPLECFGQAKEVLEVLERTLYNEDAAIAEKSGLCLVRILQSFRRDPKKLEQLVSPSLLKIIIDFIRPQSISTGTGTSSTKNSLSSRVVSQLLLLLSMLANTSPSHAGSLLDLGIIQIIQEALTGRKANVVVEPTISSLTDKDNDDNVSDSKSSTSSTATVSEQEGPQLYIQLSHEKLVELLGLLIALLPRLPRLKNSQSSTATTAESAVSDQPTSIVNDNTGMPTKKQLHSKELEFWTGRPRAEKILLNSMLPVMIHLFSSTMDTLVRKRSVIVILKIVYHLDGLSKDYQKQSHYSLSNKRLYIDISAFLNVLLSMHSKPWYVGVGLAMVRVLLDRMPDTFHYLFVREGLVESIEAISKLTDPSNVKESTHNGSDKEDEADESSEDEEEKDDLLKGLHLISEILVESQKKPPSTLPVALQGLPLLLTTTLYPSSESSDSKTSKKLYSKLATWTYKQTQNLLQEPQYLSPKGLESSGSNDTLKKLTEISERLVNMASISDVDIKQTSEAIFNDLGRCLTMNDQPSTAESLFIGGATSYELVKSGIVNALLSFFESGGPFASIEGGNIDTRLMSASNKKSIFVKILESYNVGDSIDTNNTQEKSESSHTGIPAGNALTLLLDAIQNGLSLTEKFKVESAFKTPADDSRSLVRMLGKQIRLRVEPMDALDFKGVDLTEEQTKAIKTFKRQFMPMVIEIHSIATFSLLDMFIRPRISLFAGTAFPTLISIPPNSATEERVQVTEASEASSSASQDNGGDNSDSSTGQQQQQQRRRPSQMTGRQIRLDSLRMSMLNSMMSGGGPGGPNSNPETPEITRPSSSKSSVVDERIGASSKNEDESTQQPDAVARNTRSCTKARANNTGSNEASTSSRPGTSNSNRKNSTDAQQSPLNFAKAAKKSENWHIDFVLEDSASNSSTSGNGNDNDSGNGKSIAASSSKVTITVKPNMTIYSAIHKLEKMLGKLTTQNPRRQIFTLKFRLSPGNIEAARPDMDMPEAIEKYGAVSYSDLNTLGNSGEAGSNSSEAMLKVLKHIHEAVVENDKTALLPPASNTSSEKNQPIQRTTQPLTKIKPNFINRKLSAKVNSQLNDPLIVVCSVIPEWAKYLMSHYPFLFSYPIRYNYFRSMCFGYGRNIAYWQKNPDGSILDLGSGSGMGAGTGNVNINANGTGGGTGSAGGGANSGSGDRNANSDLVLPFDKIERRKVKVSRHRLLDSALKVMELYASYQSILEIEYFDEDGVGIGPTLEFYTNVCRDLTKRVHKLWRDNDSSESTSAVTNTDENDKSASGGDSSDLVSVANGLFPRPIPSSDQDRVNSGGDTKKMKKLESDIVQLFGFMGHFVAKAILDQRILDLPLHNEFIKAIVEAQNQSLPNIVSVRDISAGTWQAMNYVDEGLTRSLLKLKEFVDKKRAVYSEIDNNIDHNDVYEKVESIRDDSGYRVEDMMLDFTLPGYPEILLRPEGEDIALTIHNVDEYISLVVDWTLNRGIKRQVEAFKTGFNKLLPTSYLNLFTIDEISEMVSGPSRDEWWTIEHLSKSIKTDHGYTIDSPPVQMLLKFMSELDQKQRRVFLKFITGAPSLPRGGFMALRPPLTVVVKACGDSAQPSHQQSGGDSVVLSPPRPDDYLPSVMTCANYIKLPNYTSIDILRKQWNQAMNEGQQSFLLS</sequence>
<dbReference type="InterPro" id="IPR000569">
    <property type="entry name" value="HECT_dom"/>
</dbReference>
<feature type="compositionally biased region" description="Acidic residues" evidence="7">
    <location>
        <begin position="1263"/>
        <end position="1278"/>
    </location>
</feature>
<keyword evidence="10" id="KW-1185">Reference proteome</keyword>
<accession>A0A9W8A1K2</accession>
<dbReference type="InterPro" id="IPR016024">
    <property type="entry name" value="ARM-type_fold"/>
</dbReference>
<feature type="compositionally biased region" description="Basic and acidic residues" evidence="7">
    <location>
        <begin position="633"/>
        <end position="650"/>
    </location>
</feature>
<evidence type="ECO:0000256" key="6">
    <source>
        <dbReference type="PROSITE-ProRule" id="PRU00104"/>
    </source>
</evidence>
<dbReference type="GO" id="GO:0061630">
    <property type="term" value="F:ubiquitin protein ligase activity"/>
    <property type="evidence" value="ECO:0007669"/>
    <property type="project" value="UniProtKB-EC"/>
</dbReference>
<feature type="compositionally biased region" description="Polar residues" evidence="7">
    <location>
        <begin position="1733"/>
        <end position="1771"/>
    </location>
</feature>
<dbReference type="OrthoDB" id="423283at2759"/>
<feature type="region of interest" description="Disordered" evidence="7">
    <location>
        <begin position="2183"/>
        <end position="2202"/>
    </location>
</feature>
<feature type="compositionally biased region" description="Acidic residues" evidence="7">
    <location>
        <begin position="651"/>
        <end position="664"/>
    </location>
</feature>
<feature type="compositionally biased region" description="Polar residues" evidence="7">
    <location>
        <begin position="380"/>
        <end position="396"/>
    </location>
</feature>
<feature type="compositionally biased region" description="Low complexity" evidence="7">
    <location>
        <begin position="1627"/>
        <end position="1654"/>
    </location>
</feature>
<feature type="compositionally biased region" description="Low complexity" evidence="7">
    <location>
        <begin position="1036"/>
        <end position="1047"/>
    </location>
</feature>
<name>A0A9W8A1K2_9FUNG</name>
<feature type="region of interest" description="Disordered" evidence="7">
    <location>
        <begin position="456"/>
        <end position="666"/>
    </location>
</feature>
<feature type="region of interest" description="Disordered" evidence="7">
    <location>
        <begin position="1025"/>
        <end position="1047"/>
    </location>
</feature>
<feature type="compositionally biased region" description="Low complexity" evidence="7">
    <location>
        <begin position="34"/>
        <end position="45"/>
    </location>
</feature>
<feature type="compositionally biased region" description="Polar residues" evidence="7">
    <location>
        <begin position="2151"/>
        <end position="2160"/>
    </location>
</feature>
<feature type="region of interest" description="Disordered" evidence="7">
    <location>
        <begin position="1086"/>
        <end position="1114"/>
    </location>
</feature>
<feature type="compositionally biased region" description="Acidic residues" evidence="7">
    <location>
        <begin position="456"/>
        <end position="467"/>
    </location>
</feature>
<feature type="compositionally biased region" description="Basic and acidic residues" evidence="7">
    <location>
        <begin position="1708"/>
        <end position="1721"/>
    </location>
</feature>